<dbReference type="STRING" id="1122991.GCA_000613445_00482"/>
<dbReference type="SUPFAM" id="SSF50998">
    <property type="entry name" value="Quinoprotein alcohol dehydrogenase-like"/>
    <property type="match status" value="1"/>
</dbReference>
<dbReference type="RefSeq" id="WP_232227450.1">
    <property type="nucleotide sequence ID" value="NZ_BAIZ01000055.1"/>
</dbReference>
<organism evidence="1 2">
    <name type="scientific">Hoylesella shahii DSM 15611 = JCM 12083</name>
    <dbReference type="NCBI Taxonomy" id="1122991"/>
    <lineage>
        <taxon>Bacteria</taxon>
        <taxon>Pseudomonadati</taxon>
        <taxon>Bacteroidota</taxon>
        <taxon>Bacteroidia</taxon>
        <taxon>Bacteroidales</taxon>
        <taxon>Prevotellaceae</taxon>
        <taxon>Hoylesella</taxon>
    </lineage>
</organism>
<sequence>MMKIKEVKNIIKGGFLIQTAKDNSLMYQISNNTFINNKSYHYVARFEQHTLNDTLYVNNLKHTVYKFDSQTKELLPYITHGKGWVEGVTPNGYILANYNKEKKLREYTCIRNDNNIWELESPFESFSLFKQYALAWKGKREYANTCQLIDLETGKVMWEKEYTEAHIDLVIPFEDKIVIEWCTELSSDKKDKIICVEIPSGKVLWENSTSGNYKKYEKNRLVSFWSHYSTVGPSKNHNQYAEIDTETGEVYIHKFENYNKEVFTTMVYKDYLFYAYHSDNSEYSDRMGVGIIDLRTHEMIQEYDIDFTRGDCNYIKSMGVYKGDLYVEVETEVNHSDIHVFELEEE</sequence>
<reference evidence="1 2" key="1">
    <citation type="submission" date="2018-05" db="EMBL/GenBank/DDBJ databases">
        <title>Genomic Encyclopedia of Type Strains, Phase I: the one thousand microbial genomes (KMG-I) project.</title>
        <authorList>
            <person name="Kyrpides N."/>
        </authorList>
    </citation>
    <scope>NUCLEOTIDE SEQUENCE [LARGE SCALE GENOMIC DNA]</scope>
    <source>
        <strain evidence="1 2">DSM 15611</strain>
    </source>
</reference>
<dbReference type="AlphaFoldDB" id="A0A318HPL5"/>
<proteinExistence type="predicted"/>
<gene>
    <name evidence="1" type="ORF">EJ73_02587</name>
</gene>
<dbReference type="Gene3D" id="2.130.10.10">
    <property type="entry name" value="YVTN repeat-like/Quinoprotein amine dehydrogenase"/>
    <property type="match status" value="1"/>
</dbReference>
<evidence type="ECO:0000313" key="2">
    <source>
        <dbReference type="Proteomes" id="UP000248314"/>
    </source>
</evidence>
<protein>
    <submittedName>
        <fullName evidence="1">Putative pyrroloquinoline-quinone binding quinoprotein</fullName>
    </submittedName>
</protein>
<dbReference type="Proteomes" id="UP000248314">
    <property type="component" value="Unassembled WGS sequence"/>
</dbReference>
<keyword evidence="2" id="KW-1185">Reference proteome</keyword>
<name>A0A318HPL5_9BACT</name>
<comment type="caution">
    <text evidence="1">The sequence shown here is derived from an EMBL/GenBank/DDBJ whole genome shotgun (WGS) entry which is preliminary data.</text>
</comment>
<dbReference type="EMBL" id="QJJX01000048">
    <property type="protein sequence ID" value="PXX18884.1"/>
    <property type="molecule type" value="Genomic_DNA"/>
</dbReference>
<dbReference type="InterPro" id="IPR011047">
    <property type="entry name" value="Quinoprotein_ADH-like_sf"/>
</dbReference>
<evidence type="ECO:0000313" key="1">
    <source>
        <dbReference type="EMBL" id="PXX18884.1"/>
    </source>
</evidence>
<dbReference type="InterPro" id="IPR015943">
    <property type="entry name" value="WD40/YVTN_repeat-like_dom_sf"/>
</dbReference>
<accession>A0A318HPL5</accession>